<name>A0A7J0BXB8_9BACT</name>
<dbReference type="UniPathway" id="UPA00056">
    <property type="reaction ID" value="UER00093"/>
</dbReference>
<evidence type="ECO:0000256" key="12">
    <source>
        <dbReference type="ARBA" id="ARBA00023268"/>
    </source>
</evidence>
<organism evidence="15 16">
    <name type="scientific">Desulfovibrio psychrotolerans</name>
    <dbReference type="NCBI Taxonomy" id="415242"/>
    <lineage>
        <taxon>Bacteria</taxon>
        <taxon>Pseudomonadati</taxon>
        <taxon>Thermodesulfobacteriota</taxon>
        <taxon>Desulfovibrionia</taxon>
        <taxon>Desulfovibrionales</taxon>
        <taxon>Desulfovibrionaceae</taxon>
        <taxon>Desulfovibrio</taxon>
    </lineage>
</organism>
<feature type="binding site" evidence="13">
    <location>
        <begin position="275"/>
        <end position="276"/>
    </location>
    <ligand>
        <name>4-CDP-2-C-methyl-D-erythritol 2-phosphate</name>
        <dbReference type="ChEBI" id="CHEBI:57919"/>
    </ligand>
</feature>
<feature type="site" description="Transition state stabilizer" evidence="13">
    <location>
        <position position="15"/>
    </location>
</feature>
<comment type="catalytic activity">
    <reaction evidence="2 13">
        <text>2-C-methyl-D-erythritol 4-phosphate + CTP + H(+) = 4-CDP-2-C-methyl-D-erythritol + diphosphate</text>
        <dbReference type="Rhea" id="RHEA:13429"/>
        <dbReference type="ChEBI" id="CHEBI:15378"/>
        <dbReference type="ChEBI" id="CHEBI:33019"/>
        <dbReference type="ChEBI" id="CHEBI:37563"/>
        <dbReference type="ChEBI" id="CHEBI:57823"/>
        <dbReference type="ChEBI" id="CHEBI:58262"/>
        <dbReference type="EC" id="2.7.7.60"/>
    </reaction>
</comment>
<evidence type="ECO:0000313" key="15">
    <source>
        <dbReference type="EMBL" id="GFM38350.1"/>
    </source>
</evidence>
<dbReference type="RefSeq" id="WP_174410962.1">
    <property type="nucleotide sequence ID" value="NZ_BLVP01000036.1"/>
</dbReference>
<keyword evidence="7 13" id="KW-0808">Transferase</keyword>
<comment type="cofactor">
    <cofactor evidence="3 13">
        <name>a divalent metal cation</name>
        <dbReference type="ChEBI" id="CHEBI:60240"/>
    </cofactor>
</comment>
<feature type="binding site" evidence="13">
    <location>
        <begin position="297"/>
        <end position="299"/>
    </location>
    <ligand>
        <name>4-CDP-2-C-methyl-D-erythritol 2-phosphate</name>
        <dbReference type="ChEBI" id="CHEBI:57919"/>
    </ligand>
</feature>
<dbReference type="HAMAP" id="MF_00107">
    <property type="entry name" value="IspF"/>
    <property type="match status" value="1"/>
</dbReference>
<dbReference type="Pfam" id="PF01128">
    <property type="entry name" value="IspD"/>
    <property type="match status" value="1"/>
</dbReference>
<dbReference type="InterPro" id="IPR001228">
    <property type="entry name" value="IspD"/>
</dbReference>
<keyword evidence="9 13" id="KW-0479">Metal-binding</keyword>
<dbReference type="InterPro" id="IPR036571">
    <property type="entry name" value="MECDP_synthase_sf"/>
</dbReference>
<dbReference type="HAMAP" id="MF_01520">
    <property type="entry name" value="IspDF"/>
    <property type="match status" value="1"/>
</dbReference>
<feature type="region of interest" description="2-C-methyl-D-erythritol 4-phosphate cytidylyltransferase" evidence="13">
    <location>
        <begin position="1"/>
        <end position="242"/>
    </location>
</feature>
<comment type="pathway">
    <text evidence="5 13">Isoprenoid biosynthesis; isopentenyl diphosphate biosynthesis via DXP pathway; isopentenyl diphosphate from 1-deoxy-D-xylulose 5-phosphate: step 2/6.</text>
</comment>
<comment type="similarity">
    <text evidence="13">In the N-terminal section; belongs to the IspD/TarI cytidylyltransferase family. IspD subfamily.</text>
</comment>
<dbReference type="InterPro" id="IPR003526">
    <property type="entry name" value="MECDP_synthase"/>
</dbReference>
<evidence type="ECO:0000256" key="5">
    <source>
        <dbReference type="ARBA" id="ARBA00004787"/>
    </source>
</evidence>
<keyword evidence="12 13" id="KW-0511">Multifunctional enzyme</keyword>
<feature type="region of interest" description="2-C-methyl-D-erythritol 2,4-cyclodiphosphate synthase" evidence="13">
    <location>
        <begin position="243"/>
        <end position="411"/>
    </location>
</feature>
<dbReference type="HAMAP" id="MF_00108">
    <property type="entry name" value="IspD"/>
    <property type="match status" value="1"/>
</dbReference>
<evidence type="ECO:0000256" key="2">
    <source>
        <dbReference type="ARBA" id="ARBA00001282"/>
    </source>
</evidence>
<dbReference type="CDD" id="cd02516">
    <property type="entry name" value="CDP-ME_synthetase"/>
    <property type="match status" value="1"/>
</dbReference>
<dbReference type="EC" id="2.7.7.60" evidence="13"/>
<evidence type="ECO:0000256" key="8">
    <source>
        <dbReference type="ARBA" id="ARBA00022695"/>
    </source>
</evidence>
<comment type="similarity">
    <text evidence="13">In the C-terminal section; belongs to the IspF family.</text>
</comment>
<dbReference type="PROSITE" id="PS01295">
    <property type="entry name" value="ISPD"/>
    <property type="match status" value="1"/>
</dbReference>
<dbReference type="FunFam" id="3.90.550.10:FF:000003">
    <property type="entry name" value="2-C-methyl-D-erythritol 4-phosphate cytidylyltransferase"/>
    <property type="match status" value="1"/>
</dbReference>
<dbReference type="InterPro" id="IPR029044">
    <property type="entry name" value="Nucleotide-diphossugar_trans"/>
</dbReference>
<evidence type="ECO:0000313" key="16">
    <source>
        <dbReference type="Proteomes" id="UP000503820"/>
    </source>
</evidence>
<evidence type="ECO:0000256" key="1">
    <source>
        <dbReference type="ARBA" id="ARBA00000200"/>
    </source>
</evidence>
<feature type="binding site" evidence="13">
    <location>
        <begin position="249"/>
        <end position="251"/>
    </location>
    <ligand>
        <name>4-CDP-2-C-methyl-D-erythritol 2-phosphate</name>
        <dbReference type="ChEBI" id="CHEBI:57919"/>
    </ligand>
</feature>
<feature type="site" description="Positions MEP for the nucleophilic attack" evidence="13">
    <location>
        <position position="161"/>
    </location>
</feature>
<proteinExistence type="inferred from homology"/>
<dbReference type="AlphaFoldDB" id="A0A7J0BXB8"/>
<evidence type="ECO:0000256" key="13">
    <source>
        <dbReference type="HAMAP-Rule" id="MF_01520"/>
    </source>
</evidence>
<feature type="site" description="Transition state stabilizer" evidence="13">
    <location>
        <position position="25"/>
    </location>
</feature>
<sequence length="411" mass="44007">MQCWSIILAAGSGSRMAQAAGGVKKQFIRWNGAPLFWQSAVTLARVARLHGLVFVFPPSDMEEARAELEDLDRLRGLGLPWVVAEGGERRQDSVYNGLMALPEQCDTVLVHDAARPFLSPALVNRLLDALQDGAGGVIPVLPVTDTIKVVTGTHVVSTPVRDTLRAVQTPQGFNRATLSTAHQACRAHGWQVTDDALVLEQAGIPVVTVAGDPQNHKITHPEDLAMLGNRERDTVDGVSMLPVVGWGYDVHRYGTGRPMKLGGVPIPGAPEVVAHSDGDVLLHALTDALLGCMGGGDIGEHFPDTAAEFDNIESGILLNEVYDQLLQQGIVVTHVDVTVIAQVPKVSPWKPHIRKNLCRLLKLAPEQVNVKATTEEKLGFTGEKKGIKAVATVTAMRPVRAASPQGTGQEG</sequence>
<keyword evidence="10 13" id="KW-0414">Isoprene biosynthesis</keyword>
<keyword evidence="11 13" id="KW-0456">Lyase</keyword>
<dbReference type="Gene3D" id="3.30.1330.50">
    <property type="entry name" value="2-C-methyl-D-erythritol 2,4-cyclodiphosphate synthase"/>
    <property type="match status" value="1"/>
</dbReference>
<evidence type="ECO:0000256" key="6">
    <source>
        <dbReference type="ARBA" id="ARBA00009789"/>
    </source>
</evidence>
<dbReference type="NCBIfam" id="TIGR00151">
    <property type="entry name" value="ispF"/>
    <property type="match status" value="1"/>
</dbReference>
<dbReference type="CDD" id="cd00554">
    <property type="entry name" value="MECDP_synthase"/>
    <property type="match status" value="1"/>
</dbReference>
<evidence type="ECO:0000256" key="9">
    <source>
        <dbReference type="ARBA" id="ARBA00022723"/>
    </source>
</evidence>
<dbReference type="Proteomes" id="UP000503820">
    <property type="component" value="Unassembled WGS sequence"/>
</dbReference>
<dbReference type="GO" id="GO:0008685">
    <property type="term" value="F:2-C-methyl-D-erythritol 2,4-cyclodiphosphate synthase activity"/>
    <property type="evidence" value="ECO:0007669"/>
    <property type="project" value="UniProtKB-UniRule"/>
</dbReference>
<dbReference type="SUPFAM" id="SSF53448">
    <property type="entry name" value="Nucleotide-diphospho-sugar transferases"/>
    <property type="match status" value="1"/>
</dbReference>
<dbReference type="PROSITE" id="PS01350">
    <property type="entry name" value="ISPF"/>
    <property type="match status" value="1"/>
</dbReference>
<evidence type="ECO:0000256" key="10">
    <source>
        <dbReference type="ARBA" id="ARBA00023229"/>
    </source>
</evidence>
<dbReference type="PANTHER" id="PTHR43181:SF1">
    <property type="entry name" value="2-C-METHYL-D-ERYTHRITOL 2,4-CYCLODIPHOSPHATE SYNTHASE, CHLOROPLASTIC"/>
    <property type="match status" value="1"/>
</dbReference>
<evidence type="ECO:0000256" key="4">
    <source>
        <dbReference type="ARBA" id="ARBA00004709"/>
    </source>
</evidence>
<feature type="domain" description="2-C-methyl-D-erythritol 2,4-cyclodiphosphate synthase" evidence="14">
    <location>
        <begin position="244"/>
        <end position="394"/>
    </location>
</feature>
<dbReference type="GO" id="GO:0046872">
    <property type="term" value="F:metal ion binding"/>
    <property type="evidence" value="ECO:0007669"/>
    <property type="project" value="UniProtKB-KW"/>
</dbReference>
<feature type="binding site" evidence="13">
    <location>
        <position position="251"/>
    </location>
    <ligand>
        <name>a divalent metal cation</name>
        <dbReference type="ChEBI" id="CHEBI:60240"/>
    </ligand>
</feature>
<reference evidence="15 16" key="1">
    <citation type="submission" date="2020-05" db="EMBL/GenBank/DDBJ databases">
        <title>Draft genome sequence of Desulfovibrio psychrotolerans JS1T.</title>
        <authorList>
            <person name="Ueno A."/>
            <person name="Tamazawa S."/>
            <person name="Tamamura S."/>
            <person name="Murakami T."/>
            <person name="Kiyama T."/>
            <person name="Inomata H."/>
            <person name="Amano Y."/>
            <person name="Miyakawa K."/>
            <person name="Tamaki H."/>
            <person name="Naganuma T."/>
            <person name="Kaneko K."/>
        </authorList>
    </citation>
    <scope>NUCLEOTIDE SEQUENCE [LARGE SCALE GENOMIC DNA]</scope>
    <source>
        <strain evidence="15 16">JS1</strain>
    </source>
</reference>
<feature type="binding site" evidence="13">
    <location>
        <begin position="373"/>
        <end position="376"/>
    </location>
    <ligand>
        <name>4-CDP-2-C-methyl-D-erythritol 2-phosphate</name>
        <dbReference type="ChEBI" id="CHEBI:57919"/>
    </ligand>
</feature>
<feature type="site" description="Transition state stabilizer" evidence="13">
    <location>
        <position position="374"/>
    </location>
</feature>
<feature type="site" description="Transition state stabilizer" evidence="13">
    <location>
        <position position="275"/>
    </location>
</feature>
<feature type="binding site" evidence="13">
    <location>
        <position position="249"/>
    </location>
    <ligand>
        <name>a divalent metal cation</name>
        <dbReference type="ChEBI" id="CHEBI:60240"/>
    </ligand>
</feature>
<comment type="similarity">
    <text evidence="6">Belongs to the IspD/TarI cytidylyltransferase family. IspD subfamily.</text>
</comment>
<dbReference type="EC" id="4.6.1.12" evidence="13"/>
<dbReference type="GO" id="GO:0016114">
    <property type="term" value="P:terpenoid biosynthetic process"/>
    <property type="evidence" value="ECO:0007669"/>
    <property type="project" value="InterPro"/>
</dbReference>
<dbReference type="Gene3D" id="3.90.550.10">
    <property type="entry name" value="Spore Coat Polysaccharide Biosynthesis Protein SpsA, Chain A"/>
    <property type="match status" value="1"/>
</dbReference>
<comment type="pathway">
    <text evidence="4 13">Isoprenoid biosynthesis; isopentenyl diphosphate biosynthesis via DXP pathway; isopentenyl diphosphate from 1-deoxy-D-xylulose 5-phosphate: step 4/6.</text>
</comment>
<comment type="catalytic activity">
    <reaction evidence="1 13">
        <text>4-CDP-2-C-methyl-D-erythritol 2-phosphate = 2-C-methyl-D-erythritol 2,4-cyclic diphosphate + CMP</text>
        <dbReference type="Rhea" id="RHEA:23864"/>
        <dbReference type="ChEBI" id="CHEBI:57919"/>
        <dbReference type="ChEBI" id="CHEBI:58483"/>
        <dbReference type="ChEBI" id="CHEBI:60377"/>
        <dbReference type="EC" id="4.6.1.12"/>
    </reaction>
</comment>
<feature type="binding site" evidence="13">
    <location>
        <position position="380"/>
    </location>
    <ligand>
        <name>4-CDP-2-C-methyl-D-erythritol 2-phosphate</name>
        <dbReference type="ChEBI" id="CHEBI:57919"/>
    </ligand>
</feature>
<dbReference type="GO" id="GO:0019288">
    <property type="term" value="P:isopentenyl diphosphate biosynthetic process, methylerythritol 4-phosphate pathway"/>
    <property type="evidence" value="ECO:0007669"/>
    <property type="project" value="UniProtKB-UniRule"/>
</dbReference>
<evidence type="ECO:0000259" key="14">
    <source>
        <dbReference type="Pfam" id="PF02542"/>
    </source>
</evidence>
<dbReference type="NCBIfam" id="TIGR00453">
    <property type="entry name" value="ispD"/>
    <property type="match status" value="1"/>
</dbReference>
<evidence type="ECO:0000256" key="3">
    <source>
        <dbReference type="ARBA" id="ARBA00001968"/>
    </source>
</evidence>
<dbReference type="EMBL" id="BLVP01000036">
    <property type="protein sequence ID" value="GFM38350.1"/>
    <property type="molecule type" value="Genomic_DNA"/>
</dbReference>
<evidence type="ECO:0000256" key="11">
    <source>
        <dbReference type="ARBA" id="ARBA00023239"/>
    </source>
</evidence>
<comment type="caution">
    <text evidence="13">Lacks conserved residue(s) required for the propagation of feature annotation.</text>
</comment>
<protein>
    <recommendedName>
        <fullName evidence="13">Bifunctional enzyme IspD/IspF</fullName>
    </recommendedName>
    <domain>
        <recommendedName>
            <fullName evidence="13">2-C-methyl-D-erythritol 4-phosphate cytidylyltransferase</fullName>
            <ecNumber evidence="13">2.7.7.60</ecNumber>
        </recommendedName>
        <alternativeName>
            <fullName evidence="13">4-diphosphocytidyl-2C-methyl-D-erythritol synthase</fullName>
        </alternativeName>
        <alternativeName>
            <fullName evidence="13">MEP cytidylyltransferase</fullName>
            <shortName evidence="13">MCT</shortName>
        </alternativeName>
    </domain>
    <domain>
        <recommendedName>
            <fullName evidence="13">2-C-methyl-D-erythritol 2,4-cyclodiphosphate synthase</fullName>
            <shortName evidence="13">MECDP-synthase</shortName>
            <shortName evidence="13">MECPP-synthase</shortName>
            <shortName evidence="13">MECPS</shortName>
            <ecNumber evidence="13">4.6.1.12</ecNumber>
        </recommendedName>
    </domain>
</protein>
<keyword evidence="8 13" id="KW-0548">Nucleotidyltransferase</keyword>
<comment type="caution">
    <text evidence="15">The sequence shown here is derived from an EMBL/GenBank/DDBJ whole genome shotgun (WGS) entry which is preliminary data.</text>
</comment>
<dbReference type="InterPro" id="IPR020555">
    <property type="entry name" value="MECDP_synthase_CS"/>
</dbReference>
<dbReference type="SUPFAM" id="SSF69765">
    <property type="entry name" value="IpsF-like"/>
    <property type="match status" value="1"/>
</dbReference>
<feature type="site" description="Positions MEP for the nucleophilic attack" evidence="13">
    <location>
        <position position="217"/>
    </location>
</feature>
<accession>A0A7J0BXB8</accession>
<dbReference type="PANTHER" id="PTHR43181">
    <property type="entry name" value="2-C-METHYL-D-ERYTHRITOL 2,4-CYCLODIPHOSPHATE SYNTHASE, CHLOROPLASTIC"/>
    <property type="match status" value="1"/>
</dbReference>
<dbReference type="InterPro" id="IPR026596">
    <property type="entry name" value="IspD/F"/>
</dbReference>
<gene>
    <name evidence="13 15" type="primary">ispDF</name>
    <name evidence="15" type="ORF">DSM19430T_30340</name>
</gene>
<dbReference type="InterPro" id="IPR018294">
    <property type="entry name" value="ISPD_synthase_CS"/>
</dbReference>
<comment type="function">
    <text evidence="13">Bifunctional enzyme that catalyzes the formation of 4-diphosphocytidyl-2-C-methyl-D-erythritol from CTP and 2-C-methyl-D-erythritol 4-phosphate (MEP) (IspD), and catalyzes the conversion of 4-diphosphocytidyl-2-C-methyl-D-erythritol 2-phosphate (CDP-ME2P) to 2-C-methyl-D-erythritol 2,4-cyclodiphosphate (ME-CPP) with a corresponding release of cytidine 5-monophosphate (CMP) (IspF).</text>
</comment>
<feature type="binding site" evidence="13">
    <location>
        <position position="283"/>
    </location>
    <ligand>
        <name>a divalent metal cation</name>
        <dbReference type="ChEBI" id="CHEBI:60240"/>
    </ligand>
</feature>
<keyword evidence="16" id="KW-1185">Reference proteome</keyword>
<dbReference type="InterPro" id="IPR034683">
    <property type="entry name" value="IspD/TarI"/>
</dbReference>
<dbReference type="Pfam" id="PF02542">
    <property type="entry name" value="YgbB"/>
    <property type="match status" value="1"/>
</dbReference>
<dbReference type="GO" id="GO:0050518">
    <property type="term" value="F:2-C-methyl-D-erythritol 4-phosphate cytidylyltransferase activity"/>
    <property type="evidence" value="ECO:0007669"/>
    <property type="project" value="UniProtKB-UniRule"/>
</dbReference>
<evidence type="ECO:0000256" key="7">
    <source>
        <dbReference type="ARBA" id="ARBA00022679"/>
    </source>
</evidence>